<dbReference type="InterPro" id="IPR001789">
    <property type="entry name" value="Sig_transdc_resp-reg_receiver"/>
</dbReference>
<dbReference type="AlphaFoldDB" id="A0A5C4TCS0"/>
<dbReference type="SMART" id="SM00342">
    <property type="entry name" value="HTH_ARAC"/>
    <property type="match status" value="1"/>
</dbReference>
<organism evidence="7 8">
    <name type="scientific">Paenibacillus hemerocallicola</name>
    <dbReference type="NCBI Taxonomy" id="1172614"/>
    <lineage>
        <taxon>Bacteria</taxon>
        <taxon>Bacillati</taxon>
        <taxon>Bacillota</taxon>
        <taxon>Bacilli</taxon>
        <taxon>Bacillales</taxon>
        <taxon>Paenibacillaceae</taxon>
        <taxon>Paenibacillus</taxon>
    </lineage>
</organism>
<dbReference type="Gene3D" id="1.10.10.60">
    <property type="entry name" value="Homeodomain-like"/>
    <property type="match status" value="2"/>
</dbReference>
<keyword evidence="8" id="KW-1185">Reference proteome</keyword>
<dbReference type="PROSITE" id="PS01124">
    <property type="entry name" value="HTH_ARAC_FAMILY_2"/>
    <property type="match status" value="1"/>
</dbReference>
<dbReference type="OrthoDB" id="2524433at2"/>
<evidence type="ECO:0000259" key="5">
    <source>
        <dbReference type="PROSITE" id="PS01124"/>
    </source>
</evidence>
<dbReference type="GO" id="GO:0043565">
    <property type="term" value="F:sequence-specific DNA binding"/>
    <property type="evidence" value="ECO:0007669"/>
    <property type="project" value="InterPro"/>
</dbReference>
<dbReference type="InterPro" id="IPR018060">
    <property type="entry name" value="HTH_AraC"/>
</dbReference>
<keyword evidence="2" id="KW-0238">DNA-binding</keyword>
<evidence type="ECO:0000256" key="3">
    <source>
        <dbReference type="ARBA" id="ARBA00023163"/>
    </source>
</evidence>
<accession>A0A5C4TCS0</accession>
<evidence type="ECO:0000256" key="4">
    <source>
        <dbReference type="PROSITE-ProRule" id="PRU00169"/>
    </source>
</evidence>
<dbReference type="EMBL" id="VDCQ01000011">
    <property type="protein sequence ID" value="TNJ66426.1"/>
    <property type="molecule type" value="Genomic_DNA"/>
</dbReference>
<evidence type="ECO:0000313" key="7">
    <source>
        <dbReference type="EMBL" id="TNJ66426.1"/>
    </source>
</evidence>
<dbReference type="SUPFAM" id="SSF46689">
    <property type="entry name" value="Homeodomain-like"/>
    <property type="match status" value="1"/>
</dbReference>
<dbReference type="Pfam" id="PF00072">
    <property type="entry name" value="Response_reg"/>
    <property type="match status" value="1"/>
</dbReference>
<protein>
    <submittedName>
        <fullName evidence="7">Helix-turn-helix domain-containing protein</fullName>
    </submittedName>
</protein>
<proteinExistence type="predicted"/>
<dbReference type="Proteomes" id="UP000307943">
    <property type="component" value="Unassembled WGS sequence"/>
</dbReference>
<evidence type="ECO:0000313" key="8">
    <source>
        <dbReference type="Proteomes" id="UP000307943"/>
    </source>
</evidence>
<gene>
    <name evidence="7" type="ORF">FE784_10655</name>
</gene>
<dbReference type="GO" id="GO:0003700">
    <property type="term" value="F:DNA-binding transcription factor activity"/>
    <property type="evidence" value="ECO:0007669"/>
    <property type="project" value="InterPro"/>
</dbReference>
<evidence type="ECO:0000256" key="2">
    <source>
        <dbReference type="ARBA" id="ARBA00023125"/>
    </source>
</evidence>
<dbReference type="SUPFAM" id="SSF52172">
    <property type="entry name" value="CheY-like"/>
    <property type="match status" value="1"/>
</dbReference>
<keyword evidence="3" id="KW-0804">Transcription</keyword>
<feature type="domain" description="HTH araC/xylS-type" evidence="5">
    <location>
        <begin position="441"/>
        <end position="539"/>
    </location>
</feature>
<reference evidence="7 8" key="1">
    <citation type="submission" date="2019-05" db="EMBL/GenBank/DDBJ databases">
        <title>We sequenced the genome of Paenibacillus hemerocallicola KCTC 33185 for further insight into its adaptation and study the phylogeny of Paenibacillus.</title>
        <authorList>
            <person name="Narsing Rao M.P."/>
        </authorList>
    </citation>
    <scope>NUCLEOTIDE SEQUENCE [LARGE SCALE GENOMIC DNA]</scope>
    <source>
        <strain evidence="7 8">KCTC 33185</strain>
    </source>
</reference>
<evidence type="ECO:0000259" key="6">
    <source>
        <dbReference type="PROSITE" id="PS50110"/>
    </source>
</evidence>
<dbReference type="InterPro" id="IPR009057">
    <property type="entry name" value="Homeodomain-like_sf"/>
</dbReference>
<comment type="caution">
    <text evidence="7">The sequence shown here is derived from an EMBL/GenBank/DDBJ whole genome shotgun (WGS) entry which is preliminary data.</text>
</comment>
<name>A0A5C4TCS0_9BACL</name>
<keyword evidence="4" id="KW-0597">Phosphoprotein</keyword>
<sequence>MYKVFIVVDNPRDREEAAGLPDWSSLGLQLAGTFSNGLEALQEAERTGPDIVLIDVHLPGMDAHVLGRRMRERIPGVQLIFVCRSADFDSAKSAMRPDERDESWAPIRIPELPAAIMNAFGNVARESAVLKEREMHLQTIKDSLPLQRERFLRGLLQGDYRDCGKETLDKRMELLEISPPEYGEFRVILVHSAAGQAKDADVPDSFLFMDRLERSLTPRPDRHELYIGIVSLSDQCLALIVGAERGALNLDMPAIDRVLQAVYDTELSLSRLLSVGVSSEGTFAELPELYGQTKRLLEENPYSDRMPRIVLHEEIGEERHWREGMLTASDKMLFDIRDMIYSGKNPDALLLIERYLSGRASPWTDREVREFMVLLSATLQRLYVEAGISVNGLLLFFLSLWNKLQSDTGREDIVGPIDSLIVLARNQLLEEQRAFYDQVVKDMKRTIMKRYTEPITIRDITDGVHLSFAHANYIFKYKTGRKLFDYLTDYRMEKAKSLLRDGGSELAAVAQQAGYASLFHFCSSFMKATGLTPPEYRNQPS</sequence>
<dbReference type="PROSITE" id="PS50110">
    <property type="entry name" value="RESPONSE_REGULATORY"/>
    <property type="match status" value="1"/>
</dbReference>
<keyword evidence="1" id="KW-0805">Transcription regulation</keyword>
<dbReference type="PANTHER" id="PTHR43280">
    <property type="entry name" value="ARAC-FAMILY TRANSCRIPTIONAL REGULATOR"/>
    <property type="match status" value="1"/>
</dbReference>
<evidence type="ECO:0000256" key="1">
    <source>
        <dbReference type="ARBA" id="ARBA00023015"/>
    </source>
</evidence>
<feature type="modified residue" description="4-aspartylphosphate" evidence="4">
    <location>
        <position position="55"/>
    </location>
</feature>
<dbReference type="Gene3D" id="3.40.50.2300">
    <property type="match status" value="1"/>
</dbReference>
<dbReference type="Pfam" id="PF12833">
    <property type="entry name" value="HTH_18"/>
    <property type="match status" value="1"/>
</dbReference>
<dbReference type="RefSeq" id="WP_139602182.1">
    <property type="nucleotide sequence ID" value="NZ_VDCQ01000011.1"/>
</dbReference>
<dbReference type="InterPro" id="IPR011006">
    <property type="entry name" value="CheY-like_superfamily"/>
</dbReference>
<feature type="domain" description="Response regulatory" evidence="6">
    <location>
        <begin position="3"/>
        <end position="120"/>
    </location>
</feature>
<dbReference type="GO" id="GO:0000160">
    <property type="term" value="P:phosphorelay signal transduction system"/>
    <property type="evidence" value="ECO:0007669"/>
    <property type="project" value="InterPro"/>
</dbReference>
<dbReference type="PANTHER" id="PTHR43280:SF2">
    <property type="entry name" value="HTH-TYPE TRANSCRIPTIONAL REGULATOR EXSA"/>
    <property type="match status" value="1"/>
</dbReference>